<organism evidence="4 5">
    <name type="scientific">Nocardioides abyssi</name>
    <dbReference type="NCBI Taxonomy" id="3058370"/>
    <lineage>
        <taxon>Bacteria</taxon>
        <taxon>Bacillati</taxon>
        <taxon>Actinomycetota</taxon>
        <taxon>Actinomycetes</taxon>
        <taxon>Propionibacteriales</taxon>
        <taxon>Nocardioidaceae</taxon>
        <taxon>Nocardioides</taxon>
    </lineage>
</organism>
<sequence length="199" mass="20584">MPTFVLASASPARLTTLRNAGLDPQVVVSGVDESQVVGVPPAELALRLAELKQDAVVGRPEVPADALVLGCDSVLELDGQALGKPADAEEAVARWRAMRGRSGVLRTGHALHDTANGRTVSATASTTVHFADVTDEEVAAYVATGEPLHVAGAFTVDGLGGSFVTGIEGDHHNVVGVSLPLLRSLVADLGHSWTGLWSR</sequence>
<dbReference type="EMBL" id="JAUHJR010000005">
    <property type="protein sequence ID" value="MDN4162323.1"/>
    <property type="molecule type" value="Genomic_DNA"/>
</dbReference>
<evidence type="ECO:0000313" key="4">
    <source>
        <dbReference type="EMBL" id="MDN4162323.1"/>
    </source>
</evidence>
<dbReference type="HAMAP" id="MF_00528">
    <property type="entry name" value="Maf"/>
    <property type="match status" value="1"/>
</dbReference>
<dbReference type="EC" id="3.6.1.9" evidence="3"/>
<comment type="similarity">
    <text evidence="3">Belongs to the Maf family.</text>
</comment>
<keyword evidence="5" id="KW-1185">Reference proteome</keyword>
<dbReference type="CDD" id="cd00555">
    <property type="entry name" value="Maf"/>
    <property type="match status" value="1"/>
</dbReference>
<dbReference type="InterPro" id="IPR029001">
    <property type="entry name" value="ITPase-like_fam"/>
</dbReference>
<dbReference type="PIRSF" id="PIRSF006305">
    <property type="entry name" value="Maf"/>
    <property type="match status" value="1"/>
</dbReference>
<gene>
    <name evidence="4" type="ORF">QWY29_13235</name>
</gene>
<dbReference type="Pfam" id="PF02545">
    <property type="entry name" value="Maf"/>
    <property type="match status" value="1"/>
</dbReference>
<name>A0ABT8EW04_9ACTN</name>
<comment type="catalytic activity">
    <reaction evidence="3">
        <text>a ribonucleoside 5'-triphosphate + H2O = a ribonucleoside 5'-phosphate + diphosphate + H(+)</text>
        <dbReference type="Rhea" id="RHEA:23996"/>
        <dbReference type="ChEBI" id="CHEBI:15377"/>
        <dbReference type="ChEBI" id="CHEBI:15378"/>
        <dbReference type="ChEBI" id="CHEBI:33019"/>
        <dbReference type="ChEBI" id="CHEBI:58043"/>
        <dbReference type="ChEBI" id="CHEBI:61557"/>
        <dbReference type="EC" id="3.6.1.9"/>
    </reaction>
</comment>
<dbReference type="SUPFAM" id="SSF52972">
    <property type="entry name" value="ITPase-like"/>
    <property type="match status" value="1"/>
</dbReference>
<dbReference type="RefSeq" id="WP_300961490.1">
    <property type="nucleotide sequence ID" value="NZ_JAUHJR010000005.1"/>
</dbReference>
<comment type="function">
    <text evidence="3">Nucleoside triphosphate pyrophosphatase. May have a dual role in cell division arrest and in preventing the incorporation of modified nucleotides into cellular nucleic acids.</text>
</comment>
<dbReference type="NCBIfam" id="TIGR00172">
    <property type="entry name" value="maf"/>
    <property type="match status" value="1"/>
</dbReference>
<keyword evidence="3" id="KW-0963">Cytoplasm</keyword>
<feature type="active site" description="Proton acceptor" evidence="3">
    <location>
        <position position="72"/>
    </location>
</feature>
<comment type="cofactor">
    <cofactor evidence="1 3">
        <name>a divalent metal cation</name>
        <dbReference type="ChEBI" id="CHEBI:60240"/>
    </cofactor>
</comment>
<reference evidence="4" key="1">
    <citation type="submission" date="2023-06" db="EMBL/GenBank/DDBJ databases">
        <title>Draft genome sequence of Nocardioides sp. SOB72.</title>
        <authorList>
            <person name="Zhang G."/>
        </authorList>
    </citation>
    <scope>NUCLEOTIDE SEQUENCE</scope>
    <source>
        <strain evidence="4">SOB72</strain>
    </source>
</reference>
<dbReference type="InterPro" id="IPR003697">
    <property type="entry name" value="Maf-like"/>
</dbReference>
<dbReference type="Proteomes" id="UP001168537">
    <property type="component" value="Unassembled WGS sequence"/>
</dbReference>
<comment type="subcellular location">
    <subcellularLocation>
        <location evidence="3">Cytoplasm</location>
    </subcellularLocation>
</comment>
<dbReference type="PANTHER" id="PTHR43213:SF5">
    <property type="entry name" value="BIFUNCTIONAL DTTP_UTP PYROPHOSPHATASE_METHYLTRANSFERASE PROTEIN-RELATED"/>
    <property type="match status" value="1"/>
</dbReference>
<dbReference type="PANTHER" id="PTHR43213">
    <property type="entry name" value="BIFUNCTIONAL DTTP/UTP PYROPHOSPHATASE/METHYLTRANSFERASE PROTEIN-RELATED"/>
    <property type="match status" value="1"/>
</dbReference>
<keyword evidence="3" id="KW-0546">Nucleotide metabolism</keyword>
<dbReference type="Gene3D" id="3.90.950.10">
    <property type="match status" value="1"/>
</dbReference>
<evidence type="ECO:0000256" key="2">
    <source>
        <dbReference type="ARBA" id="ARBA00022801"/>
    </source>
</evidence>
<protein>
    <recommendedName>
        <fullName evidence="3">Nucleoside triphosphate pyrophosphatase</fullName>
        <ecNumber evidence="3">3.6.1.9</ecNumber>
    </recommendedName>
    <alternativeName>
        <fullName evidence="3">Nucleotide pyrophosphatase</fullName>
        <shortName evidence="3">Nucleotide PPase</shortName>
    </alternativeName>
</protein>
<accession>A0ABT8EW04</accession>
<evidence type="ECO:0000256" key="3">
    <source>
        <dbReference type="HAMAP-Rule" id="MF_00528"/>
    </source>
</evidence>
<evidence type="ECO:0000256" key="1">
    <source>
        <dbReference type="ARBA" id="ARBA00001968"/>
    </source>
</evidence>
<comment type="caution">
    <text evidence="3">Lacks conserved residue(s) required for the propagation of feature annotation.</text>
</comment>
<evidence type="ECO:0000313" key="5">
    <source>
        <dbReference type="Proteomes" id="UP001168537"/>
    </source>
</evidence>
<proteinExistence type="inferred from homology"/>
<comment type="caution">
    <text evidence="4">The sequence shown here is derived from an EMBL/GenBank/DDBJ whole genome shotgun (WGS) entry which is preliminary data.</text>
</comment>
<keyword evidence="2 3" id="KW-0378">Hydrolase</keyword>
<comment type="catalytic activity">
    <reaction evidence="3">
        <text>a 2'-deoxyribonucleoside 5'-triphosphate + H2O = a 2'-deoxyribonucleoside 5'-phosphate + diphosphate + H(+)</text>
        <dbReference type="Rhea" id="RHEA:44644"/>
        <dbReference type="ChEBI" id="CHEBI:15377"/>
        <dbReference type="ChEBI" id="CHEBI:15378"/>
        <dbReference type="ChEBI" id="CHEBI:33019"/>
        <dbReference type="ChEBI" id="CHEBI:61560"/>
        <dbReference type="ChEBI" id="CHEBI:65317"/>
        <dbReference type="EC" id="3.6.1.9"/>
    </reaction>
</comment>